<organism evidence="2 3">
    <name type="scientific">Geodermatophilus pulveris</name>
    <dbReference type="NCBI Taxonomy" id="1564159"/>
    <lineage>
        <taxon>Bacteria</taxon>
        <taxon>Bacillati</taxon>
        <taxon>Actinomycetota</taxon>
        <taxon>Actinomycetes</taxon>
        <taxon>Geodermatophilales</taxon>
        <taxon>Geodermatophilaceae</taxon>
        <taxon>Geodermatophilus</taxon>
    </lineage>
</organism>
<dbReference type="Pfam" id="PF20795">
    <property type="entry name" value="DUF6841"/>
    <property type="match status" value="1"/>
</dbReference>
<evidence type="ECO:0000313" key="3">
    <source>
        <dbReference type="Proteomes" id="UP000198373"/>
    </source>
</evidence>
<evidence type="ECO:0000313" key="2">
    <source>
        <dbReference type="EMBL" id="SNS57696.1"/>
    </source>
</evidence>
<evidence type="ECO:0000259" key="1">
    <source>
        <dbReference type="Pfam" id="PF20795"/>
    </source>
</evidence>
<dbReference type="InterPro" id="IPR049219">
    <property type="entry name" value="DUF6841"/>
</dbReference>
<keyword evidence="3" id="KW-1185">Reference proteome</keyword>
<proteinExistence type="predicted"/>
<dbReference type="AlphaFoldDB" id="A0A239FL94"/>
<dbReference type="Proteomes" id="UP000198373">
    <property type="component" value="Unassembled WGS sequence"/>
</dbReference>
<dbReference type="OrthoDB" id="4721368at2"/>
<accession>A0A239FL94</accession>
<reference evidence="3" key="1">
    <citation type="submission" date="2017-06" db="EMBL/GenBank/DDBJ databases">
        <authorList>
            <person name="Varghese N."/>
            <person name="Submissions S."/>
        </authorList>
    </citation>
    <scope>NUCLEOTIDE SEQUENCE [LARGE SCALE GENOMIC DNA]</scope>
    <source>
        <strain evidence="3">DSM 46839</strain>
    </source>
</reference>
<dbReference type="RefSeq" id="WP_143425078.1">
    <property type="nucleotide sequence ID" value="NZ_FZOO01000005.1"/>
</dbReference>
<dbReference type="EMBL" id="FZOO01000005">
    <property type="protein sequence ID" value="SNS57696.1"/>
    <property type="molecule type" value="Genomic_DNA"/>
</dbReference>
<name>A0A239FL94_9ACTN</name>
<protein>
    <recommendedName>
        <fullName evidence="1">DUF6841 domain-containing protein</fullName>
    </recommendedName>
</protein>
<sequence length="138" mass="15148">MDELEVERWFDSYLEEFAAVGRGDVEDVRRLLEYYGVPLLVGTDTGCPALEDESQVLAFARQQVGSLRSADYDRSDRLTAETTVLNGSCAVHEGRFSRLRADGSEIARITCTYLITKGPGGHRISAIVVHSGSPTHAD</sequence>
<gene>
    <name evidence="2" type="ORF">SAMN06893096_105152</name>
</gene>
<feature type="domain" description="DUF6841" evidence="1">
    <location>
        <begin position="5"/>
        <end position="131"/>
    </location>
</feature>